<evidence type="ECO:0000313" key="1">
    <source>
        <dbReference type="EMBL" id="RYN33138.1"/>
    </source>
</evidence>
<dbReference type="AlphaFoldDB" id="A0A4Q4M008"/>
<accession>A0A4Q4M008</accession>
<organism evidence="1 2">
    <name type="scientific">Alternaria tenuissima</name>
    <dbReference type="NCBI Taxonomy" id="119927"/>
    <lineage>
        <taxon>Eukaryota</taxon>
        <taxon>Fungi</taxon>
        <taxon>Dikarya</taxon>
        <taxon>Ascomycota</taxon>
        <taxon>Pezizomycotina</taxon>
        <taxon>Dothideomycetes</taxon>
        <taxon>Pleosporomycetidae</taxon>
        <taxon>Pleosporales</taxon>
        <taxon>Pleosporineae</taxon>
        <taxon>Pleosporaceae</taxon>
        <taxon>Alternaria</taxon>
        <taxon>Alternaria sect. Alternaria</taxon>
        <taxon>Alternaria alternata complex</taxon>
    </lineage>
</organism>
<sequence>MASAASDRNKACTDCGKLRTTNREKQNKIAISNQLNSPLLRLPGEIRTTIYTYVCISTTANHGHPANGSKEGCAFTQTFLLACSQLYAEAVKLMYSLATFDLSSRMYEDSRLLCLKSLNPEYRHLITSIQVNAQFVREAMALIYGDNVEMVLGDHSPAKCLPGLERLHVRDLAWANARERDELRYLFDMEGLIITDHTRNGYPPRWSPSKPFEWYLERV</sequence>
<reference evidence="2" key="1">
    <citation type="journal article" date="2019" name="bioRxiv">
        <title>Genomics, evolutionary history and diagnostics of the Alternaria alternata species group including apple and Asian pear pathotypes.</title>
        <authorList>
            <person name="Armitage A.D."/>
            <person name="Cockerton H.M."/>
            <person name="Sreenivasaprasad S."/>
            <person name="Woodhall J.W."/>
            <person name="Lane C.R."/>
            <person name="Harrison R.J."/>
            <person name="Clarkson J.P."/>
        </authorList>
    </citation>
    <scope>NUCLEOTIDE SEQUENCE [LARGE SCALE GENOMIC DNA]</scope>
    <source>
        <strain evidence="2">FERA 1082</strain>
    </source>
</reference>
<dbReference type="EMBL" id="PDXA01000070">
    <property type="protein sequence ID" value="RYN33138.1"/>
    <property type="molecule type" value="Genomic_DNA"/>
</dbReference>
<name>A0A4Q4M008_9PLEO</name>
<comment type="caution">
    <text evidence="1">The sequence shown here is derived from an EMBL/GenBank/DDBJ whole genome shotgun (WGS) entry which is preliminary data.</text>
</comment>
<dbReference type="PANTHER" id="PTHR38790">
    <property type="entry name" value="2EXR DOMAIN-CONTAINING PROTEIN-RELATED"/>
    <property type="match status" value="1"/>
</dbReference>
<dbReference type="PANTHER" id="PTHR38790:SF4">
    <property type="entry name" value="2EXR DOMAIN-CONTAINING PROTEIN"/>
    <property type="match status" value="1"/>
</dbReference>
<evidence type="ECO:0000313" key="2">
    <source>
        <dbReference type="Proteomes" id="UP000292402"/>
    </source>
</evidence>
<protein>
    <submittedName>
        <fullName evidence="1">Uncharacterized protein</fullName>
    </submittedName>
</protein>
<dbReference type="Proteomes" id="UP000292402">
    <property type="component" value="Unassembled WGS sequence"/>
</dbReference>
<gene>
    <name evidence="1" type="ORF">AA0114_g12013</name>
</gene>
<proteinExistence type="predicted"/>